<dbReference type="InterPro" id="IPR000477">
    <property type="entry name" value="RT_dom"/>
</dbReference>
<name>A0A1B6LRE1_9HEMI</name>
<accession>A0A1B6LRE1</accession>
<keyword evidence="1" id="KW-0472">Membrane</keyword>
<sequence length="707" mass="81473">QLLLILFIFIFTFFFYTFYNTFMYCFDICFPLVKTRHFENDMLPWFSNELRYERQNIIELNNLGRLTKNNELLKVTRKLNRDFKSNISKAKKEYVNNKISCSSNISKTTWKILNREIGSKNSTRNNIDKIHIGDVVHTNPSIISNLFNDYYINLVDNEIIPKVTHNSMPLPDTSLKQSGKFMCEPVNEAELLKIIMAFENKFSTGYDGVPIIVIKHAKDYLVKPLVHLINSSFISGIFPEKLKIAKIRPMHKKGCITDISNYRPLALLPVISKIYEKVMHNRLVRYFDGKKLFDSEQHGFRHGHSVTTAAADYIDSIINSIDQGEKVAGVLMDLHKAFDSVSPLILLDILSDLGIRGPVLKWLCSYLIDRQQFVELFTVNNHNVVSSKSKLKTVKYGVPQGSILGPILFICYLRGLPRVILNYTFKNICMFADDINLLIKGKSPFDLETSAIANLAKILHFLADHNILVNKSKTKVMQFFTKANNNIIPLHIHLDGTKIEEVSETKFLGLVVDNNLSWDQHVDYVAKKVSSGLFALYKLAKFCTVDTLRLVYFAHIHSNISFGLSIYGATSKKNLDRLLILQKRAIRTMLQLPSQSSVKEEFSNLNIMTVYSCYIYQCILYAKQNCKSTLLLGNNHSYETRNRNNFMIPSHKLKFFEKKTSYVGIKCINRLPSVFKNVTNYDKFTNMLKSYMLSKPLYSVEEFFEQM</sequence>
<dbReference type="Pfam" id="PF00078">
    <property type="entry name" value="RVT_1"/>
    <property type="match status" value="1"/>
</dbReference>
<evidence type="ECO:0000259" key="2">
    <source>
        <dbReference type="PROSITE" id="PS50878"/>
    </source>
</evidence>
<dbReference type="GO" id="GO:0071897">
    <property type="term" value="P:DNA biosynthetic process"/>
    <property type="evidence" value="ECO:0007669"/>
    <property type="project" value="UniProtKB-ARBA"/>
</dbReference>
<keyword evidence="1" id="KW-1133">Transmembrane helix</keyword>
<feature type="domain" description="Reverse transcriptase" evidence="2">
    <location>
        <begin position="231"/>
        <end position="512"/>
    </location>
</feature>
<evidence type="ECO:0000256" key="1">
    <source>
        <dbReference type="SAM" id="Phobius"/>
    </source>
</evidence>
<reference evidence="3" key="1">
    <citation type="submission" date="2015-11" db="EMBL/GenBank/DDBJ databases">
        <title>De novo transcriptome assembly of four potential Pierce s Disease insect vectors from Arizona vineyards.</title>
        <authorList>
            <person name="Tassone E.E."/>
        </authorList>
    </citation>
    <scope>NUCLEOTIDE SEQUENCE</scope>
</reference>
<feature type="non-terminal residue" evidence="3">
    <location>
        <position position="1"/>
    </location>
</feature>
<dbReference type="PROSITE" id="PS50878">
    <property type="entry name" value="RT_POL"/>
    <property type="match status" value="1"/>
</dbReference>
<keyword evidence="1" id="KW-0812">Transmembrane</keyword>
<protein>
    <recommendedName>
        <fullName evidence="2">Reverse transcriptase domain-containing protein</fullName>
    </recommendedName>
</protein>
<proteinExistence type="predicted"/>
<dbReference type="CDD" id="cd01650">
    <property type="entry name" value="RT_nLTR_like"/>
    <property type="match status" value="1"/>
</dbReference>
<dbReference type="InterPro" id="IPR043502">
    <property type="entry name" value="DNA/RNA_pol_sf"/>
</dbReference>
<dbReference type="AlphaFoldDB" id="A0A1B6LRE1"/>
<evidence type="ECO:0000313" key="3">
    <source>
        <dbReference type="EMBL" id="JAT26266.1"/>
    </source>
</evidence>
<gene>
    <name evidence="3" type="ORF">g.45665</name>
</gene>
<organism evidence="3">
    <name type="scientific">Graphocephala atropunctata</name>
    <dbReference type="NCBI Taxonomy" id="36148"/>
    <lineage>
        <taxon>Eukaryota</taxon>
        <taxon>Metazoa</taxon>
        <taxon>Ecdysozoa</taxon>
        <taxon>Arthropoda</taxon>
        <taxon>Hexapoda</taxon>
        <taxon>Insecta</taxon>
        <taxon>Pterygota</taxon>
        <taxon>Neoptera</taxon>
        <taxon>Paraneoptera</taxon>
        <taxon>Hemiptera</taxon>
        <taxon>Auchenorrhyncha</taxon>
        <taxon>Membracoidea</taxon>
        <taxon>Cicadellidae</taxon>
        <taxon>Cicadellinae</taxon>
        <taxon>Cicadellini</taxon>
        <taxon>Graphocephala</taxon>
    </lineage>
</organism>
<feature type="transmembrane region" description="Helical" evidence="1">
    <location>
        <begin position="6"/>
        <end position="26"/>
    </location>
</feature>
<dbReference type="SUPFAM" id="SSF56672">
    <property type="entry name" value="DNA/RNA polymerases"/>
    <property type="match status" value="1"/>
</dbReference>
<dbReference type="EMBL" id="GEBQ01013711">
    <property type="protein sequence ID" value="JAT26266.1"/>
    <property type="molecule type" value="Transcribed_RNA"/>
</dbReference>
<dbReference type="PANTHER" id="PTHR33332">
    <property type="entry name" value="REVERSE TRANSCRIPTASE DOMAIN-CONTAINING PROTEIN"/>
    <property type="match status" value="1"/>
</dbReference>